<evidence type="ECO:0000313" key="5">
    <source>
        <dbReference type="Proteomes" id="UP000662986"/>
    </source>
</evidence>
<reference evidence="4 5" key="2">
    <citation type="journal article" date="2022" name="Arch. Microbiol.">
        <title>Rhodococcus pseudokoreensis sp. nov. isolated from the rhizosphere of young M26 apple rootstocks.</title>
        <authorList>
            <person name="Kampfer P."/>
            <person name="Glaeser S.P."/>
            <person name="Blom J."/>
            <person name="Wolf J."/>
            <person name="Benning S."/>
            <person name="Schloter M."/>
            <person name="Neumann-Schaal M."/>
        </authorList>
    </citation>
    <scope>NUCLEOTIDE SEQUENCE [LARGE SCALE GENOMIC DNA]</scope>
    <source>
        <strain evidence="4 5">R79</strain>
    </source>
</reference>
<proteinExistence type="predicted"/>
<dbReference type="PANTHER" id="PTHR30055">
    <property type="entry name" value="HTH-TYPE TRANSCRIPTIONAL REGULATOR RUTR"/>
    <property type="match status" value="1"/>
</dbReference>
<dbReference type="PRINTS" id="PR00455">
    <property type="entry name" value="HTHTETR"/>
</dbReference>
<evidence type="ECO:0000259" key="3">
    <source>
        <dbReference type="PROSITE" id="PS50977"/>
    </source>
</evidence>
<dbReference type="InterPro" id="IPR001647">
    <property type="entry name" value="HTH_TetR"/>
</dbReference>
<gene>
    <name evidence="4" type="ORF">JWS13_29745</name>
</gene>
<protein>
    <submittedName>
        <fullName evidence="4">TetR family transcriptional regulator</fullName>
    </submittedName>
</protein>
<dbReference type="Gene3D" id="1.10.357.10">
    <property type="entry name" value="Tetracycline Repressor, domain 2"/>
    <property type="match status" value="1"/>
</dbReference>
<keyword evidence="1 2" id="KW-0238">DNA-binding</keyword>
<dbReference type="Proteomes" id="UP000662986">
    <property type="component" value="Chromosome"/>
</dbReference>
<evidence type="ECO:0000313" key="4">
    <source>
        <dbReference type="EMBL" id="QSE95615.1"/>
    </source>
</evidence>
<evidence type="ECO:0000256" key="2">
    <source>
        <dbReference type="PROSITE-ProRule" id="PRU00335"/>
    </source>
</evidence>
<name>A0A974WFQ5_9NOCA</name>
<feature type="DNA-binding region" description="H-T-H motif" evidence="2">
    <location>
        <begin position="24"/>
        <end position="43"/>
    </location>
</feature>
<keyword evidence="5" id="KW-1185">Reference proteome</keyword>
<reference evidence="4 5" key="1">
    <citation type="journal article" date="2021" name="Microbiol. Resour. Announc.">
        <title>Complete Genome Sequences of Two Rhodococcus sp. Strains with Large and Linear Chromosomes, Isolated from Apple Rhizosphere.</title>
        <authorList>
            <person name="Benning S."/>
            <person name="Brugnone N."/>
            <person name="Siani R."/>
            <person name="Kublik S."/>
            <person name="Schloter M."/>
            <person name="Rad V."/>
        </authorList>
    </citation>
    <scope>NUCLEOTIDE SEQUENCE [LARGE SCALE GENOMIC DNA]</scope>
    <source>
        <strain evidence="4 5">R79</strain>
    </source>
</reference>
<dbReference type="EMBL" id="CP070619">
    <property type="protein sequence ID" value="QSE95615.1"/>
    <property type="molecule type" value="Genomic_DNA"/>
</dbReference>
<organism evidence="4 5">
    <name type="scientific">Rhodococcus pseudokoreensis</name>
    <dbReference type="NCBI Taxonomy" id="2811421"/>
    <lineage>
        <taxon>Bacteria</taxon>
        <taxon>Bacillati</taxon>
        <taxon>Actinomycetota</taxon>
        <taxon>Actinomycetes</taxon>
        <taxon>Mycobacteriales</taxon>
        <taxon>Nocardiaceae</taxon>
        <taxon>Rhodococcus</taxon>
    </lineage>
</organism>
<dbReference type="PANTHER" id="PTHR30055:SF226">
    <property type="entry name" value="HTH-TYPE TRANSCRIPTIONAL REGULATOR PKSA"/>
    <property type="match status" value="1"/>
</dbReference>
<dbReference type="Pfam" id="PF00440">
    <property type="entry name" value="TetR_N"/>
    <property type="match status" value="1"/>
</dbReference>
<accession>A0A974WFQ5</accession>
<dbReference type="PROSITE" id="PS50977">
    <property type="entry name" value="HTH_TETR_2"/>
    <property type="match status" value="1"/>
</dbReference>
<dbReference type="InterPro" id="IPR050109">
    <property type="entry name" value="HTH-type_TetR-like_transc_reg"/>
</dbReference>
<evidence type="ECO:0000256" key="1">
    <source>
        <dbReference type="ARBA" id="ARBA00023125"/>
    </source>
</evidence>
<sequence>MATRLKLLDAAIECLSELGWRDTTVTVVTKRAGVSRGAVQHYFTDRDGLFAAAIEHVADTRLAELRRRASSFPTGKGRTLAIVEGFVDLHLGQLFGATLQLCVAASADPVLRPQVAAMEEQMGKQVYFAAVELLGLDPRDSKVRTTIQAFLDSARGLGLASFLGDDRARRKGVVQRWAELIDTTLEPHDSR</sequence>
<dbReference type="SUPFAM" id="SSF46689">
    <property type="entry name" value="Homeodomain-like"/>
    <property type="match status" value="1"/>
</dbReference>
<dbReference type="InterPro" id="IPR009057">
    <property type="entry name" value="Homeodomain-like_sf"/>
</dbReference>
<feature type="domain" description="HTH tetR-type" evidence="3">
    <location>
        <begin position="1"/>
        <end position="61"/>
    </location>
</feature>